<accession>A0A376H4G7</accession>
<reference evidence="2 3" key="1">
    <citation type="submission" date="2018-06" db="EMBL/GenBank/DDBJ databases">
        <authorList>
            <consortium name="Pathogen Informatics"/>
            <person name="Doyle S."/>
        </authorList>
    </citation>
    <scope>NUCLEOTIDE SEQUENCE [LARGE SCALE GENOMIC DNA]</scope>
    <source>
        <strain evidence="2 3">NCTC12360</strain>
    </source>
</reference>
<dbReference type="Proteomes" id="UP000254807">
    <property type="component" value="Unassembled WGS sequence"/>
</dbReference>
<keyword evidence="1" id="KW-1133">Transmembrane helix</keyword>
<dbReference type="AlphaFoldDB" id="A0A376H4G7"/>
<name>A0A376H4G7_ENTGA</name>
<sequence>MKPKNLVKTGFIVFLACILIHYILEFLLKHPIAFILVIFIGINTFKQKNQLKLALFYFFQRLNNNQLFL</sequence>
<proteinExistence type="predicted"/>
<keyword evidence="1" id="KW-0812">Transmembrane</keyword>
<protein>
    <submittedName>
        <fullName evidence="2">Uncharacterized protein</fullName>
    </submittedName>
</protein>
<organism evidence="2 3">
    <name type="scientific">Enterococcus gallinarum</name>
    <dbReference type="NCBI Taxonomy" id="1353"/>
    <lineage>
        <taxon>Bacteria</taxon>
        <taxon>Bacillati</taxon>
        <taxon>Bacillota</taxon>
        <taxon>Bacilli</taxon>
        <taxon>Lactobacillales</taxon>
        <taxon>Enterococcaceae</taxon>
        <taxon>Enterococcus</taxon>
    </lineage>
</organism>
<feature type="transmembrane region" description="Helical" evidence="1">
    <location>
        <begin position="7"/>
        <end position="24"/>
    </location>
</feature>
<gene>
    <name evidence="2" type="ORF">NCTC12360_03720</name>
</gene>
<dbReference type="EMBL" id="UFYW01000001">
    <property type="protein sequence ID" value="STD85166.1"/>
    <property type="molecule type" value="Genomic_DNA"/>
</dbReference>
<evidence type="ECO:0000313" key="3">
    <source>
        <dbReference type="Proteomes" id="UP000254807"/>
    </source>
</evidence>
<evidence type="ECO:0000313" key="2">
    <source>
        <dbReference type="EMBL" id="STD85166.1"/>
    </source>
</evidence>
<evidence type="ECO:0000256" key="1">
    <source>
        <dbReference type="SAM" id="Phobius"/>
    </source>
</evidence>
<keyword evidence="1" id="KW-0472">Membrane</keyword>
<keyword evidence="3" id="KW-1185">Reference proteome</keyword>